<feature type="compositionally biased region" description="Basic and acidic residues" evidence="1">
    <location>
        <begin position="194"/>
        <end position="210"/>
    </location>
</feature>
<dbReference type="EMBL" id="KE561117">
    <property type="protein sequence ID" value="EPZ32771.1"/>
    <property type="molecule type" value="Genomic_DNA"/>
</dbReference>
<sequence>MNYRMNVKTSTMNIVVKFMFKFVYLKRSRKLKESANVLRRYIKDTLEMSKMSTLIKNFRRSVLIAQRCTRRYIIMSRYQMTLLGLQWNKFEDEWWQQKVSMLVGEENKGADAITLQIRNLASAGSKKGNYDEIVKPVFVDDKTKMSLLRENLNQRKHAYWRSLTEYDKKIEEYNSAVQTQAMRNRNLTMLGIEEKRADETRSTITSKERPQTPLPTAPVKPLLLQKEEWLKLFNKATKNQMQQSQSQGFNRIPESQSQTLNKANTSGSTSQILK</sequence>
<gene>
    <name evidence="2" type="ORF">O9G_000846</name>
    <name evidence="3" type="ORF">ROZALSC1DRAFT_30522</name>
</gene>
<keyword evidence="4" id="KW-1185">Reference proteome</keyword>
<reference evidence="3" key="3">
    <citation type="submission" date="2018-08" db="EMBL/GenBank/DDBJ databases">
        <title>Leveraging single-cell genomics to expand the Fungal Tree of Life.</title>
        <authorList>
            <consortium name="DOE Joint Genome Institute"/>
            <person name="Ahrendt S.R."/>
            <person name="Quandt C.A."/>
            <person name="Ciobanu D."/>
            <person name="Clum A."/>
            <person name="Salamov A."/>
            <person name="Andreopoulos B."/>
            <person name="Cheng J.-F."/>
            <person name="Woyke T."/>
            <person name="Pelin A."/>
            <person name="Henrissat B."/>
            <person name="Reynolds N."/>
            <person name="Benny G.L."/>
            <person name="Smith M.E."/>
            <person name="James T.Y."/>
            <person name="Grigoriev I.V."/>
        </authorList>
    </citation>
    <scope>NUCLEOTIDE SEQUENCE</scope>
    <source>
        <strain evidence="3">CSF55</strain>
    </source>
</reference>
<feature type="region of interest" description="Disordered" evidence="1">
    <location>
        <begin position="194"/>
        <end position="217"/>
    </location>
</feature>
<reference evidence="2 4" key="1">
    <citation type="journal article" date="2013" name="Curr. Biol.">
        <title>Shared signatures of parasitism and phylogenomics unite Cryptomycota and microsporidia.</title>
        <authorList>
            <person name="James T.Y."/>
            <person name="Pelin A."/>
            <person name="Bonen L."/>
            <person name="Ahrendt S."/>
            <person name="Sain D."/>
            <person name="Corradi N."/>
            <person name="Stajich J.E."/>
        </authorList>
    </citation>
    <scope>NUCLEOTIDE SEQUENCE [LARGE SCALE GENOMIC DNA]</scope>
    <source>
        <strain evidence="2">CSF55</strain>
        <strain evidence="2">CSF55</strain>
    </source>
</reference>
<feature type="region of interest" description="Disordered" evidence="1">
    <location>
        <begin position="240"/>
        <end position="274"/>
    </location>
</feature>
<protein>
    <submittedName>
        <fullName evidence="2">Uncharacterized protein</fullName>
    </submittedName>
</protein>
<proteinExistence type="predicted"/>
<dbReference type="AlphaFoldDB" id="A0A075AR53"/>
<dbReference type="Proteomes" id="UP000030755">
    <property type="component" value="Unassembled WGS sequence"/>
</dbReference>
<organism evidence="2 4">
    <name type="scientific">Rozella allomycis (strain CSF55)</name>
    <dbReference type="NCBI Taxonomy" id="988480"/>
    <lineage>
        <taxon>Eukaryota</taxon>
        <taxon>Fungi</taxon>
        <taxon>Fungi incertae sedis</taxon>
        <taxon>Cryptomycota</taxon>
        <taxon>Cryptomycota incertae sedis</taxon>
        <taxon>Rozella</taxon>
    </lineage>
</organism>
<dbReference type="HOGENOM" id="CLU_1016171_0_0_1"/>
<accession>A0A075AR53</accession>
<evidence type="ECO:0000313" key="4">
    <source>
        <dbReference type="Proteomes" id="UP000030755"/>
    </source>
</evidence>
<reference evidence="5" key="2">
    <citation type="journal article" date="2018" name="Nat. Microbiol.">
        <title>Leveraging single-cell genomics to expand the fungal tree of life.</title>
        <authorList>
            <person name="Ahrendt S.R."/>
            <person name="Quandt C.A."/>
            <person name="Ciobanu D."/>
            <person name="Clum A."/>
            <person name="Salamov A."/>
            <person name="Andreopoulos B."/>
            <person name="Cheng J.F."/>
            <person name="Woyke T."/>
            <person name="Pelin A."/>
            <person name="Henrissat B."/>
            <person name="Reynolds N.K."/>
            <person name="Benny G.L."/>
            <person name="Smith M.E."/>
            <person name="James T.Y."/>
            <person name="Grigoriev I.V."/>
        </authorList>
    </citation>
    <scope>NUCLEOTIDE SEQUENCE [LARGE SCALE GENOMIC DNA]</scope>
    <source>
        <strain evidence="5">CSF55</strain>
    </source>
</reference>
<dbReference type="EMBL" id="ML005708">
    <property type="protein sequence ID" value="RKP17706.1"/>
    <property type="molecule type" value="Genomic_DNA"/>
</dbReference>
<evidence type="ECO:0000256" key="1">
    <source>
        <dbReference type="SAM" id="MobiDB-lite"/>
    </source>
</evidence>
<evidence type="ECO:0000313" key="5">
    <source>
        <dbReference type="Proteomes" id="UP000281549"/>
    </source>
</evidence>
<dbReference type="OrthoDB" id="2162900at2759"/>
<evidence type="ECO:0000313" key="2">
    <source>
        <dbReference type="EMBL" id="EPZ32771.1"/>
    </source>
</evidence>
<dbReference type="Proteomes" id="UP000281549">
    <property type="component" value="Unassembled WGS sequence"/>
</dbReference>
<evidence type="ECO:0000313" key="3">
    <source>
        <dbReference type="EMBL" id="RKP17706.1"/>
    </source>
</evidence>
<name>A0A075AR53_ROZAC</name>